<reference evidence="3 4" key="3">
    <citation type="journal article" date="2020" name="BMC Genomics">
        <title>Intraspecific diversification of the crop wild relative Brassica cretica Lam. using demographic model selection.</title>
        <authorList>
            <person name="Kioukis A."/>
            <person name="Michalopoulou V.A."/>
            <person name="Briers L."/>
            <person name="Pirintsos S."/>
            <person name="Studholme D.J."/>
            <person name="Pavlidis P."/>
            <person name="Sarris P.F."/>
        </authorList>
    </citation>
    <scope>NUCLEOTIDE SEQUENCE [LARGE SCALE GENOMIC DNA]</scope>
    <source>
        <strain evidence="4">cv. PFS-1207/04</strain>
        <strain evidence="3">PFS-1207/04</strain>
    </source>
</reference>
<dbReference type="EMBL" id="QGKV02000832">
    <property type="protein sequence ID" value="KAF3548324.1"/>
    <property type="molecule type" value="Genomic_DNA"/>
</dbReference>
<reference evidence="3" key="2">
    <citation type="submission" date="2019-12" db="EMBL/GenBank/DDBJ databases">
        <authorList>
            <person name="Studholme D.J."/>
            <person name="Sarris P."/>
        </authorList>
    </citation>
    <scope>NUCLEOTIDE SEQUENCE</scope>
    <source>
        <strain evidence="3">PFS-1207/04</strain>
        <tissue evidence="3">Leaf</tissue>
    </source>
</reference>
<evidence type="ECO:0000313" key="4">
    <source>
        <dbReference type="Proteomes" id="UP000266723"/>
    </source>
</evidence>
<dbReference type="AlphaFoldDB" id="A0A3N6RIM8"/>
<organism evidence="2">
    <name type="scientific">Brassica cretica</name>
    <name type="common">Mustard</name>
    <dbReference type="NCBI Taxonomy" id="69181"/>
    <lineage>
        <taxon>Eukaryota</taxon>
        <taxon>Viridiplantae</taxon>
        <taxon>Streptophyta</taxon>
        <taxon>Embryophyta</taxon>
        <taxon>Tracheophyta</taxon>
        <taxon>Spermatophyta</taxon>
        <taxon>Magnoliopsida</taxon>
        <taxon>eudicotyledons</taxon>
        <taxon>Gunneridae</taxon>
        <taxon>Pentapetalae</taxon>
        <taxon>rosids</taxon>
        <taxon>malvids</taxon>
        <taxon>Brassicales</taxon>
        <taxon>Brassicaceae</taxon>
        <taxon>Brassiceae</taxon>
        <taxon>Brassica</taxon>
    </lineage>
</organism>
<dbReference type="EMBL" id="QGKY02000089">
    <property type="protein sequence ID" value="KAF2611273.1"/>
    <property type="molecule type" value="Genomic_DNA"/>
</dbReference>
<name>A0A3N6RIM8_BRACR</name>
<reference evidence="2" key="1">
    <citation type="submission" date="2019-12" db="EMBL/GenBank/DDBJ databases">
        <title>Genome sequencing and annotation of Brassica cretica.</title>
        <authorList>
            <person name="Studholme D.J."/>
            <person name="Sarris P.F."/>
        </authorList>
    </citation>
    <scope>NUCLEOTIDE SEQUENCE</scope>
    <source>
        <strain evidence="2">PFS-102/07</strain>
        <tissue evidence="2">Leaf</tissue>
    </source>
</reference>
<proteinExistence type="predicted"/>
<protein>
    <submittedName>
        <fullName evidence="2">Uncharacterized protein</fullName>
    </submittedName>
</protein>
<feature type="region of interest" description="Disordered" evidence="1">
    <location>
        <begin position="40"/>
        <end position="65"/>
    </location>
</feature>
<gene>
    <name evidence="3" type="ORF">DY000_02007146</name>
    <name evidence="2" type="ORF">F2Q70_00011714</name>
</gene>
<evidence type="ECO:0000256" key="1">
    <source>
        <dbReference type="SAM" id="MobiDB-lite"/>
    </source>
</evidence>
<evidence type="ECO:0000313" key="2">
    <source>
        <dbReference type="EMBL" id="KAF2611273.1"/>
    </source>
</evidence>
<sequence length="65" mass="6756">MNQVLPPYGSQVPLSGLRTGTIVKEQERSLLRGAIGTASLSASGTFPQDGMGDEKGLVKGRRGLA</sequence>
<dbReference type="Proteomes" id="UP000266723">
    <property type="component" value="Unassembled WGS sequence"/>
</dbReference>
<accession>A0A3N6RIM8</accession>
<evidence type="ECO:0000313" key="3">
    <source>
        <dbReference type="EMBL" id="KAF3548324.1"/>
    </source>
</evidence>
<keyword evidence="4" id="KW-1185">Reference proteome</keyword>
<comment type="caution">
    <text evidence="2">The sequence shown here is derived from an EMBL/GenBank/DDBJ whole genome shotgun (WGS) entry which is preliminary data.</text>
</comment>